<name>A0A1J8Q9W7_9AGAM</name>
<organism evidence="2 3">
    <name type="scientific">Rhizopogon vesiculosus</name>
    <dbReference type="NCBI Taxonomy" id="180088"/>
    <lineage>
        <taxon>Eukaryota</taxon>
        <taxon>Fungi</taxon>
        <taxon>Dikarya</taxon>
        <taxon>Basidiomycota</taxon>
        <taxon>Agaricomycotina</taxon>
        <taxon>Agaricomycetes</taxon>
        <taxon>Agaricomycetidae</taxon>
        <taxon>Boletales</taxon>
        <taxon>Suillineae</taxon>
        <taxon>Rhizopogonaceae</taxon>
        <taxon>Rhizopogon</taxon>
    </lineage>
</organism>
<reference evidence="2 3" key="1">
    <citation type="submission" date="2016-03" db="EMBL/GenBank/DDBJ databases">
        <title>Comparative genomics of the ectomycorrhizal sister species Rhizopogon vinicolor and Rhizopogon vesiculosus (Basidiomycota: Boletales) reveals a divergence of the mating type B locus.</title>
        <authorList>
            <person name="Mujic A.B."/>
            <person name="Kuo A."/>
            <person name="Tritt A."/>
            <person name="Lipzen A."/>
            <person name="Chen C."/>
            <person name="Johnson J."/>
            <person name="Sharma A."/>
            <person name="Barry K."/>
            <person name="Grigoriev I.V."/>
            <person name="Spatafora J.W."/>
        </authorList>
    </citation>
    <scope>NUCLEOTIDE SEQUENCE [LARGE SCALE GENOMIC DNA]</scope>
    <source>
        <strain evidence="2 3">AM-OR11-056</strain>
    </source>
</reference>
<sequence>MTSTRSNRRPPLAPLNPSTLKPQVPTTPTFVDEYCLSPDSPPDDCPRSVLVPLYRTPLTHHRVLTLRRPTQCRREQDDIEEIVCFLNRISWCVARVYQAIWVVAASVFHGTMATVQWLAVVAFVVEVIVSMGFSSTRSDHGGGFIGPIVDQLTSTAIATGHAKADPSPHTRTSEAVVLNFLSDQIGHAHDLLTVVGGLGDDAFFEYHQTNVRHFLSRARSDTLSGGSKTAVNLTVDFRGLDSTLIQSLSPHGFIGRMISHALDEVTHHSKRTQTAFLIRRSTVRESRLDSVLLLTASNLLLEFSSILSQTEGIILDVEAIHRQLSHNLPEGLASLQSHKTATSRRSIWAVFAGQRVDPRTVEEESVQAFMTGLKTVIANLRQLKAYLEWITNQLVGLSSFPSSWSLRSFGTAESTIPLAKRLDRDLAYRPILFICASGVVGSRKQSLEEIEQLLPLSRLQRLPCCSYTDGI</sequence>
<accession>A0A1J8Q9W7</accession>
<evidence type="ECO:0000256" key="1">
    <source>
        <dbReference type="SAM" id="MobiDB-lite"/>
    </source>
</evidence>
<dbReference type="Proteomes" id="UP000183567">
    <property type="component" value="Unassembled WGS sequence"/>
</dbReference>
<dbReference type="OrthoDB" id="2627665at2759"/>
<protein>
    <submittedName>
        <fullName evidence="2">Uncharacterized protein</fullName>
    </submittedName>
</protein>
<gene>
    <name evidence="2" type="ORF">AZE42_02459</name>
</gene>
<proteinExistence type="predicted"/>
<keyword evidence="3" id="KW-1185">Reference proteome</keyword>
<comment type="caution">
    <text evidence="2">The sequence shown here is derived from an EMBL/GenBank/DDBJ whole genome shotgun (WGS) entry which is preliminary data.</text>
</comment>
<dbReference type="EMBL" id="LVVM01006280">
    <property type="protein sequence ID" value="OJA08532.1"/>
    <property type="molecule type" value="Genomic_DNA"/>
</dbReference>
<evidence type="ECO:0000313" key="3">
    <source>
        <dbReference type="Proteomes" id="UP000183567"/>
    </source>
</evidence>
<feature type="compositionally biased region" description="Polar residues" evidence="1">
    <location>
        <begin position="16"/>
        <end position="25"/>
    </location>
</feature>
<feature type="region of interest" description="Disordered" evidence="1">
    <location>
        <begin position="1"/>
        <end position="25"/>
    </location>
</feature>
<dbReference type="AlphaFoldDB" id="A0A1J8Q9W7"/>
<evidence type="ECO:0000313" key="2">
    <source>
        <dbReference type="EMBL" id="OJA08532.1"/>
    </source>
</evidence>